<keyword evidence="3" id="KW-1185">Reference proteome</keyword>
<feature type="region of interest" description="Disordered" evidence="1">
    <location>
        <begin position="75"/>
        <end position="125"/>
    </location>
</feature>
<accession>A0A9W9V927</accession>
<reference evidence="2" key="1">
    <citation type="submission" date="2022-11" db="EMBL/GenBank/DDBJ databases">
        <authorList>
            <person name="Petersen C."/>
        </authorList>
    </citation>
    <scope>NUCLEOTIDE SEQUENCE</scope>
    <source>
        <strain evidence="2">IBT 29864</strain>
    </source>
</reference>
<dbReference type="RefSeq" id="XP_056555319.1">
    <property type="nucleotide sequence ID" value="XM_056699906.1"/>
</dbReference>
<proteinExistence type="predicted"/>
<gene>
    <name evidence="2" type="ORF">N7496_006977</name>
</gene>
<sequence>MPCSQYIGCQNNQHCEAHGTYFNNYSNSVNCSPICAVSSASGLLATHGPNTPFPSAQFESVIENYMRNMLRPEVFTKPPQSMSPPPQTEGSMSASFWDDNIDPNLPPLNPVTYQAECRPAGDQSP</sequence>
<dbReference type="GeneID" id="81439085"/>
<protein>
    <submittedName>
        <fullName evidence="2">Uncharacterized protein</fullName>
    </submittedName>
</protein>
<evidence type="ECO:0000313" key="2">
    <source>
        <dbReference type="EMBL" id="KAJ5370885.1"/>
    </source>
</evidence>
<dbReference type="EMBL" id="JAPZBS010000005">
    <property type="protein sequence ID" value="KAJ5370885.1"/>
    <property type="molecule type" value="Genomic_DNA"/>
</dbReference>
<dbReference type="Proteomes" id="UP001147782">
    <property type="component" value="Unassembled WGS sequence"/>
</dbReference>
<reference evidence="2" key="2">
    <citation type="journal article" date="2023" name="IMA Fungus">
        <title>Comparative genomic study of the Penicillium genus elucidates a diverse pangenome and 15 lateral gene transfer events.</title>
        <authorList>
            <person name="Petersen C."/>
            <person name="Sorensen T."/>
            <person name="Nielsen M.R."/>
            <person name="Sondergaard T.E."/>
            <person name="Sorensen J.L."/>
            <person name="Fitzpatrick D.A."/>
            <person name="Frisvad J.C."/>
            <person name="Nielsen K.L."/>
        </authorList>
    </citation>
    <scope>NUCLEOTIDE SEQUENCE</scope>
    <source>
        <strain evidence="2">IBT 29864</strain>
    </source>
</reference>
<dbReference type="OrthoDB" id="4367730at2759"/>
<evidence type="ECO:0000313" key="3">
    <source>
        <dbReference type="Proteomes" id="UP001147782"/>
    </source>
</evidence>
<name>A0A9W9V927_9EURO</name>
<evidence type="ECO:0000256" key="1">
    <source>
        <dbReference type="SAM" id="MobiDB-lite"/>
    </source>
</evidence>
<organism evidence="2 3">
    <name type="scientific">Penicillium cataractarum</name>
    <dbReference type="NCBI Taxonomy" id="2100454"/>
    <lineage>
        <taxon>Eukaryota</taxon>
        <taxon>Fungi</taxon>
        <taxon>Dikarya</taxon>
        <taxon>Ascomycota</taxon>
        <taxon>Pezizomycotina</taxon>
        <taxon>Eurotiomycetes</taxon>
        <taxon>Eurotiomycetidae</taxon>
        <taxon>Eurotiales</taxon>
        <taxon>Aspergillaceae</taxon>
        <taxon>Penicillium</taxon>
    </lineage>
</organism>
<dbReference type="AlphaFoldDB" id="A0A9W9V927"/>
<comment type="caution">
    <text evidence="2">The sequence shown here is derived from an EMBL/GenBank/DDBJ whole genome shotgun (WGS) entry which is preliminary data.</text>
</comment>